<keyword evidence="3" id="KW-1185">Reference proteome</keyword>
<proteinExistence type="predicted"/>
<sequence>MNEGRQSPEPEKQTGAQQQDAPGNPGEQGVKKGVNNKETLEKLPSNPEHVLQKAAEEKANKTE</sequence>
<protein>
    <submittedName>
        <fullName evidence="2">Uncharacterized protein</fullName>
    </submittedName>
</protein>
<dbReference type="AlphaFoldDB" id="A0A9P4NPX5"/>
<accession>A0A9P4NPX5</accession>
<comment type="caution">
    <text evidence="2">The sequence shown here is derived from an EMBL/GenBank/DDBJ whole genome shotgun (WGS) entry which is preliminary data.</text>
</comment>
<feature type="compositionally biased region" description="Basic and acidic residues" evidence="1">
    <location>
        <begin position="1"/>
        <end position="12"/>
    </location>
</feature>
<feature type="region of interest" description="Disordered" evidence="1">
    <location>
        <begin position="1"/>
        <end position="63"/>
    </location>
</feature>
<dbReference type="EMBL" id="MU007049">
    <property type="protein sequence ID" value="KAF2429179.1"/>
    <property type="molecule type" value="Genomic_DNA"/>
</dbReference>
<feature type="compositionally biased region" description="Basic and acidic residues" evidence="1">
    <location>
        <begin position="50"/>
        <end position="63"/>
    </location>
</feature>
<name>A0A9P4NPX5_9PEZI</name>
<evidence type="ECO:0000313" key="3">
    <source>
        <dbReference type="Proteomes" id="UP000800235"/>
    </source>
</evidence>
<evidence type="ECO:0000256" key="1">
    <source>
        <dbReference type="SAM" id="MobiDB-lite"/>
    </source>
</evidence>
<feature type="non-terminal residue" evidence="2">
    <location>
        <position position="63"/>
    </location>
</feature>
<reference evidence="2" key="1">
    <citation type="journal article" date="2020" name="Stud. Mycol.">
        <title>101 Dothideomycetes genomes: a test case for predicting lifestyles and emergence of pathogens.</title>
        <authorList>
            <person name="Haridas S."/>
            <person name="Albert R."/>
            <person name="Binder M."/>
            <person name="Bloem J."/>
            <person name="Labutti K."/>
            <person name="Salamov A."/>
            <person name="Andreopoulos B."/>
            <person name="Baker S."/>
            <person name="Barry K."/>
            <person name="Bills G."/>
            <person name="Bluhm B."/>
            <person name="Cannon C."/>
            <person name="Castanera R."/>
            <person name="Culley D."/>
            <person name="Daum C."/>
            <person name="Ezra D."/>
            <person name="Gonzalez J."/>
            <person name="Henrissat B."/>
            <person name="Kuo A."/>
            <person name="Liang C."/>
            <person name="Lipzen A."/>
            <person name="Lutzoni F."/>
            <person name="Magnuson J."/>
            <person name="Mondo S."/>
            <person name="Nolan M."/>
            <person name="Ohm R."/>
            <person name="Pangilinan J."/>
            <person name="Park H.-J."/>
            <person name="Ramirez L."/>
            <person name="Alfaro M."/>
            <person name="Sun H."/>
            <person name="Tritt A."/>
            <person name="Yoshinaga Y."/>
            <person name="Zwiers L.-H."/>
            <person name="Turgeon B."/>
            <person name="Goodwin S."/>
            <person name="Spatafora J."/>
            <person name="Crous P."/>
            <person name="Grigoriev I."/>
        </authorList>
    </citation>
    <scope>NUCLEOTIDE SEQUENCE</scope>
    <source>
        <strain evidence="2">CBS 130266</strain>
    </source>
</reference>
<gene>
    <name evidence="2" type="ORF">EJ08DRAFT_735164</name>
</gene>
<dbReference type="Proteomes" id="UP000800235">
    <property type="component" value="Unassembled WGS sequence"/>
</dbReference>
<organism evidence="2 3">
    <name type="scientific">Tothia fuscella</name>
    <dbReference type="NCBI Taxonomy" id="1048955"/>
    <lineage>
        <taxon>Eukaryota</taxon>
        <taxon>Fungi</taxon>
        <taxon>Dikarya</taxon>
        <taxon>Ascomycota</taxon>
        <taxon>Pezizomycotina</taxon>
        <taxon>Dothideomycetes</taxon>
        <taxon>Pleosporomycetidae</taxon>
        <taxon>Venturiales</taxon>
        <taxon>Cylindrosympodiaceae</taxon>
        <taxon>Tothia</taxon>
    </lineage>
</organism>
<evidence type="ECO:0000313" key="2">
    <source>
        <dbReference type="EMBL" id="KAF2429179.1"/>
    </source>
</evidence>
<dbReference type="OrthoDB" id="5375886at2759"/>